<keyword evidence="6 9" id="KW-1133">Transmembrane helix</keyword>
<dbReference type="GO" id="GO:0005886">
    <property type="term" value="C:plasma membrane"/>
    <property type="evidence" value="ECO:0007669"/>
    <property type="project" value="UniProtKB-SubCell"/>
</dbReference>
<comment type="subcellular location">
    <subcellularLocation>
        <location evidence="1 9">Cell inner membrane</location>
        <topology evidence="1 9">Multi-pass membrane protein</topology>
    </subcellularLocation>
</comment>
<dbReference type="Proteomes" id="UP000536262">
    <property type="component" value="Unassembled WGS sequence"/>
</dbReference>
<sequence length="181" mass="20476">MTRLVDRFFQLLETVMVVCIAGMFVMVLGNVILRAGFNTGIDISEELPRFLFIWLTFIGAVVAMRENRHLGVDTVVLALPVRWRRICWTISQILIFVCSVYIFVGTFMQHEINANTISTVMQLPMSWVYGVTLITGALMAALCIHNLVRLARGQVRDDELIQVEEEGMHEVDSSVQAARKS</sequence>
<keyword evidence="2 9" id="KW-0813">Transport</keyword>
<comment type="subunit">
    <text evidence="9">The complex comprises the extracytoplasmic solute receptor protein and the two transmembrane proteins.</text>
</comment>
<organism evidence="11 12">
    <name type="scientific">Aminobacter aganoensis</name>
    <dbReference type="NCBI Taxonomy" id="83264"/>
    <lineage>
        <taxon>Bacteria</taxon>
        <taxon>Pseudomonadati</taxon>
        <taxon>Pseudomonadota</taxon>
        <taxon>Alphaproteobacteria</taxon>
        <taxon>Hyphomicrobiales</taxon>
        <taxon>Phyllobacteriaceae</taxon>
        <taxon>Aminobacter</taxon>
    </lineage>
</organism>
<feature type="transmembrane region" description="Helical" evidence="9">
    <location>
        <begin position="127"/>
        <end position="148"/>
    </location>
</feature>
<gene>
    <name evidence="11" type="ORF">GGR00_000971</name>
</gene>
<dbReference type="GO" id="GO:0015740">
    <property type="term" value="P:C4-dicarboxylate transport"/>
    <property type="evidence" value="ECO:0007669"/>
    <property type="project" value="TreeGrafter"/>
</dbReference>
<dbReference type="PANTHER" id="PTHR35011">
    <property type="entry name" value="2,3-DIKETO-L-GULONATE TRAP TRANSPORTER SMALL PERMEASE PROTEIN YIAM"/>
    <property type="match status" value="1"/>
</dbReference>
<feature type="transmembrane region" description="Helical" evidence="9">
    <location>
        <begin position="86"/>
        <end position="107"/>
    </location>
</feature>
<accession>A0A7X0KJG9</accession>
<evidence type="ECO:0000256" key="5">
    <source>
        <dbReference type="ARBA" id="ARBA00022692"/>
    </source>
</evidence>
<feature type="transmembrane region" description="Helical" evidence="9">
    <location>
        <begin position="47"/>
        <end position="65"/>
    </location>
</feature>
<evidence type="ECO:0000256" key="4">
    <source>
        <dbReference type="ARBA" id="ARBA00022519"/>
    </source>
</evidence>
<reference evidence="11 12" key="1">
    <citation type="submission" date="2020-08" db="EMBL/GenBank/DDBJ databases">
        <title>Genomic Encyclopedia of Type Strains, Phase IV (KMG-IV): sequencing the most valuable type-strain genomes for metagenomic binning, comparative biology and taxonomic classification.</title>
        <authorList>
            <person name="Goeker M."/>
        </authorList>
    </citation>
    <scope>NUCLEOTIDE SEQUENCE [LARGE SCALE GENOMIC DNA]</scope>
    <source>
        <strain evidence="11 12">DSM 7051</strain>
    </source>
</reference>
<keyword evidence="7 9" id="KW-0472">Membrane</keyword>
<dbReference type="Pfam" id="PF04290">
    <property type="entry name" value="DctQ"/>
    <property type="match status" value="1"/>
</dbReference>
<evidence type="ECO:0000256" key="9">
    <source>
        <dbReference type="RuleBase" id="RU369079"/>
    </source>
</evidence>
<evidence type="ECO:0000313" key="11">
    <source>
        <dbReference type="EMBL" id="MBB6353203.1"/>
    </source>
</evidence>
<dbReference type="PANTHER" id="PTHR35011:SF2">
    <property type="entry name" value="2,3-DIKETO-L-GULONATE TRAP TRANSPORTER SMALL PERMEASE PROTEIN YIAM"/>
    <property type="match status" value="1"/>
</dbReference>
<evidence type="ECO:0000256" key="7">
    <source>
        <dbReference type="ARBA" id="ARBA00023136"/>
    </source>
</evidence>
<dbReference type="GO" id="GO:0022857">
    <property type="term" value="F:transmembrane transporter activity"/>
    <property type="evidence" value="ECO:0007669"/>
    <property type="project" value="UniProtKB-UniRule"/>
</dbReference>
<comment type="caution">
    <text evidence="11">The sequence shown here is derived from an EMBL/GenBank/DDBJ whole genome shotgun (WGS) entry which is preliminary data.</text>
</comment>
<evidence type="ECO:0000256" key="6">
    <source>
        <dbReference type="ARBA" id="ARBA00022989"/>
    </source>
</evidence>
<name>A0A7X0KJG9_9HYPH</name>
<proteinExistence type="inferred from homology"/>
<evidence type="ECO:0000313" key="12">
    <source>
        <dbReference type="Proteomes" id="UP000536262"/>
    </source>
</evidence>
<dbReference type="AlphaFoldDB" id="A0A7X0KJG9"/>
<dbReference type="RefSeq" id="WP_055978798.1">
    <property type="nucleotide sequence ID" value="NZ_BAABEG010000001.1"/>
</dbReference>
<dbReference type="InterPro" id="IPR007387">
    <property type="entry name" value="TRAP_DctQ"/>
</dbReference>
<keyword evidence="4 9" id="KW-0997">Cell inner membrane</keyword>
<dbReference type="InterPro" id="IPR055348">
    <property type="entry name" value="DctQ"/>
</dbReference>
<keyword evidence="3" id="KW-1003">Cell membrane</keyword>
<evidence type="ECO:0000256" key="8">
    <source>
        <dbReference type="ARBA" id="ARBA00038436"/>
    </source>
</evidence>
<feature type="domain" description="Tripartite ATP-independent periplasmic transporters DctQ component" evidence="10">
    <location>
        <begin position="23"/>
        <end position="152"/>
    </location>
</feature>
<evidence type="ECO:0000256" key="1">
    <source>
        <dbReference type="ARBA" id="ARBA00004429"/>
    </source>
</evidence>
<evidence type="ECO:0000259" key="10">
    <source>
        <dbReference type="Pfam" id="PF04290"/>
    </source>
</evidence>
<evidence type="ECO:0000256" key="3">
    <source>
        <dbReference type="ARBA" id="ARBA00022475"/>
    </source>
</evidence>
<evidence type="ECO:0000256" key="2">
    <source>
        <dbReference type="ARBA" id="ARBA00022448"/>
    </source>
</evidence>
<dbReference type="EMBL" id="JACHOU010000002">
    <property type="protein sequence ID" value="MBB6353203.1"/>
    <property type="molecule type" value="Genomic_DNA"/>
</dbReference>
<comment type="similarity">
    <text evidence="8 9">Belongs to the TRAP transporter small permease family.</text>
</comment>
<keyword evidence="5 9" id="KW-0812">Transmembrane</keyword>
<feature type="transmembrane region" description="Helical" evidence="9">
    <location>
        <begin position="12"/>
        <end position="35"/>
    </location>
</feature>
<protein>
    <recommendedName>
        <fullName evidence="9">TRAP transporter small permease protein</fullName>
    </recommendedName>
</protein>
<keyword evidence="12" id="KW-1185">Reference proteome</keyword>
<comment type="function">
    <text evidence="9">Part of the tripartite ATP-independent periplasmic (TRAP) transport system.</text>
</comment>